<evidence type="ECO:0000259" key="6">
    <source>
        <dbReference type="SMART" id="SM00829"/>
    </source>
</evidence>
<evidence type="ECO:0000313" key="7">
    <source>
        <dbReference type="EMBL" id="KAG9509273.1"/>
    </source>
</evidence>
<dbReference type="CDD" id="cd05285">
    <property type="entry name" value="sorbitol_DH"/>
    <property type="match status" value="1"/>
</dbReference>
<dbReference type="SUPFAM" id="SSF50129">
    <property type="entry name" value="GroES-like"/>
    <property type="match status" value="1"/>
</dbReference>
<dbReference type="PANTHER" id="PTHR43161">
    <property type="entry name" value="SORBITOL DEHYDROGENASE"/>
    <property type="match status" value="1"/>
</dbReference>
<comment type="cofactor">
    <cofactor evidence="1">
        <name>Zn(2+)</name>
        <dbReference type="ChEBI" id="CHEBI:29105"/>
    </cofactor>
</comment>
<dbReference type="InterPro" id="IPR045306">
    <property type="entry name" value="SDH-like"/>
</dbReference>
<evidence type="ECO:0000256" key="4">
    <source>
        <dbReference type="ARBA" id="ARBA00022833"/>
    </source>
</evidence>
<sequence>MGREHNSSKCNLTLVLYEKQHLELEQRPVPCKPRPNEVTLATHTVGICGSDVKYWQQGKIGNFVVTKPMILGHETSAVVIDVGENVKHLKPGDKVAAEVGVPCSTCDLCRKGKYNLCEQMQFAATPPYDGTLTRYFNHPADFCFKLPEGVSLEEGALLEPLAVAVHACKRAQIKLGDTVLVSGAGAVGLLCMMTARAFGANLIVVTDVNEQRLKFAKELGADRTVVVQRNEFPQQLAARLKSEHFGGRGVDVILECSGAETSMVLAINVARTGGTIVCVGCQPDLVTIPLQIALMQEIDIKGLFRYRNCYPIALSMVESGRINLRPLITHRFKLEDATKAFELCSRGEGVKILIKCMDESQLQNDLGFNGIH</sequence>
<dbReference type="InterPro" id="IPR020843">
    <property type="entry name" value="ER"/>
</dbReference>
<keyword evidence="3" id="KW-0479">Metal-binding</keyword>
<comment type="caution">
    <text evidence="7">The sequence shown here is derived from an EMBL/GenBank/DDBJ whole genome shotgun (WGS) entry which is preliminary data.</text>
</comment>
<evidence type="ECO:0000256" key="1">
    <source>
        <dbReference type="ARBA" id="ARBA00001947"/>
    </source>
</evidence>
<dbReference type="Gene3D" id="3.40.50.720">
    <property type="entry name" value="NAD(P)-binding Rossmann-like Domain"/>
    <property type="match status" value="1"/>
</dbReference>
<dbReference type="Proteomes" id="UP000825002">
    <property type="component" value="Unassembled WGS sequence"/>
</dbReference>
<keyword evidence="5" id="KW-0560">Oxidoreductase</keyword>
<dbReference type="SUPFAM" id="SSF51735">
    <property type="entry name" value="NAD(P)-binding Rossmann-fold domains"/>
    <property type="match status" value="1"/>
</dbReference>
<dbReference type="PANTHER" id="PTHR43161:SF9">
    <property type="entry name" value="SORBITOL DEHYDROGENASE"/>
    <property type="match status" value="1"/>
</dbReference>
<feature type="domain" description="Enoyl reductase (ER)" evidence="6">
    <location>
        <begin position="19"/>
        <end position="354"/>
    </location>
</feature>
<dbReference type="EMBL" id="JAIFTH010000567">
    <property type="protein sequence ID" value="KAG9509273.1"/>
    <property type="molecule type" value="Genomic_DNA"/>
</dbReference>
<evidence type="ECO:0000313" key="8">
    <source>
        <dbReference type="Proteomes" id="UP000825002"/>
    </source>
</evidence>
<dbReference type="InterPro" id="IPR036291">
    <property type="entry name" value="NAD(P)-bd_dom_sf"/>
</dbReference>
<dbReference type="Pfam" id="PF00107">
    <property type="entry name" value="ADH_zinc_N"/>
    <property type="match status" value="1"/>
</dbReference>
<comment type="similarity">
    <text evidence="2">Belongs to the zinc-containing alcohol dehydrogenase family.</text>
</comment>
<organism evidence="7 8">
    <name type="scientific">Fragariocoptes setiger</name>
    <dbReference type="NCBI Taxonomy" id="1670756"/>
    <lineage>
        <taxon>Eukaryota</taxon>
        <taxon>Metazoa</taxon>
        <taxon>Ecdysozoa</taxon>
        <taxon>Arthropoda</taxon>
        <taxon>Chelicerata</taxon>
        <taxon>Arachnida</taxon>
        <taxon>Acari</taxon>
        <taxon>Acariformes</taxon>
        <taxon>Trombidiformes</taxon>
        <taxon>Prostigmata</taxon>
        <taxon>Eupodina</taxon>
        <taxon>Eriophyoidea</taxon>
        <taxon>Phytoptidae</taxon>
        <taxon>Fragariocoptes</taxon>
    </lineage>
</organism>
<dbReference type="InterPro" id="IPR013149">
    <property type="entry name" value="ADH-like_C"/>
</dbReference>
<dbReference type="Pfam" id="PF08240">
    <property type="entry name" value="ADH_N"/>
    <property type="match status" value="1"/>
</dbReference>
<name>A0ABQ7S796_9ACAR</name>
<protein>
    <submittedName>
        <fullName evidence="7">Sorbitol dehydrogenase</fullName>
    </submittedName>
</protein>
<dbReference type="InterPro" id="IPR011032">
    <property type="entry name" value="GroES-like_sf"/>
</dbReference>
<evidence type="ECO:0000256" key="2">
    <source>
        <dbReference type="ARBA" id="ARBA00008072"/>
    </source>
</evidence>
<keyword evidence="4" id="KW-0862">Zinc</keyword>
<evidence type="ECO:0000256" key="5">
    <source>
        <dbReference type="ARBA" id="ARBA00023002"/>
    </source>
</evidence>
<dbReference type="Gene3D" id="3.90.180.10">
    <property type="entry name" value="Medium-chain alcohol dehydrogenases, catalytic domain"/>
    <property type="match status" value="1"/>
</dbReference>
<dbReference type="SMART" id="SM00829">
    <property type="entry name" value="PKS_ER"/>
    <property type="match status" value="1"/>
</dbReference>
<keyword evidence="8" id="KW-1185">Reference proteome</keyword>
<reference evidence="7 8" key="1">
    <citation type="submission" date="2020-10" db="EMBL/GenBank/DDBJ databases">
        <authorList>
            <person name="Klimov P.B."/>
            <person name="Dyachkov S.M."/>
            <person name="Chetverikov P.E."/>
        </authorList>
    </citation>
    <scope>NUCLEOTIDE SEQUENCE [LARGE SCALE GENOMIC DNA]</scope>
    <source>
        <strain evidence="7">BMOC 18-1129-001#AD2665</strain>
        <tissue evidence="7">Entire mites</tissue>
    </source>
</reference>
<evidence type="ECO:0000256" key="3">
    <source>
        <dbReference type="ARBA" id="ARBA00022723"/>
    </source>
</evidence>
<dbReference type="InterPro" id="IPR013154">
    <property type="entry name" value="ADH-like_N"/>
</dbReference>
<accession>A0ABQ7S796</accession>
<proteinExistence type="inferred from homology"/>
<gene>
    <name evidence="7" type="primary">SORD</name>
    <name evidence="7" type="ORF">GZH46_02217</name>
</gene>